<dbReference type="Pfam" id="PF03992">
    <property type="entry name" value="ABM"/>
    <property type="match status" value="1"/>
</dbReference>
<dbReference type="GO" id="GO:0004497">
    <property type="term" value="F:monooxygenase activity"/>
    <property type="evidence" value="ECO:0007669"/>
    <property type="project" value="UniProtKB-KW"/>
</dbReference>
<gene>
    <name evidence="2" type="ORF">ACFQJ7_10735</name>
</gene>
<evidence type="ECO:0000313" key="2">
    <source>
        <dbReference type="EMBL" id="MFC7126507.1"/>
    </source>
</evidence>
<dbReference type="EMBL" id="JBHSZQ010000020">
    <property type="protein sequence ID" value="MFC7126507.1"/>
    <property type="molecule type" value="Genomic_DNA"/>
</dbReference>
<dbReference type="Proteomes" id="UP001596414">
    <property type="component" value="Unassembled WGS sequence"/>
</dbReference>
<evidence type="ECO:0000259" key="1">
    <source>
        <dbReference type="PROSITE" id="PS51725"/>
    </source>
</evidence>
<dbReference type="Gene3D" id="3.30.70.100">
    <property type="match status" value="1"/>
</dbReference>
<proteinExistence type="predicted"/>
<dbReference type="EC" id="1.-.-.-" evidence="2"/>
<protein>
    <submittedName>
        <fullName evidence="2">Quinol monooxygenase</fullName>
        <ecNumber evidence="2">1.-.-.-</ecNumber>
    </submittedName>
</protein>
<dbReference type="AlphaFoldDB" id="A0ABD5X999"/>
<feature type="domain" description="ABM" evidence="1">
    <location>
        <begin position="2"/>
        <end position="90"/>
    </location>
</feature>
<evidence type="ECO:0000313" key="3">
    <source>
        <dbReference type="Proteomes" id="UP001596414"/>
    </source>
</evidence>
<name>A0ABD5X999_9EURY</name>
<dbReference type="SUPFAM" id="SSF54909">
    <property type="entry name" value="Dimeric alpha+beta barrel"/>
    <property type="match status" value="1"/>
</dbReference>
<reference evidence="2 3" key="1">
    <citation type="journal article" date="2014" name="Int. J. Syst. Evol. Microbiol.">
        <title>Complete genome sequence of Corynebacterium casei LMG S-19264T (=DSM 44701T), isolated from a smear-ripened cheese.</title>
        <authorList>
            <consortium name="US DOE Joint Genome Institute (JGI-PGF)"/>
            <person name="Walter F."/>
            <person name="Albersmeier A."/>
            <person name="Kalinowski J."/>
            <person name="Ruckert C."/>
        </authorList>
    </citation>
    <scope>NUCLEOTIDE SEQUENCE [LARGE SCALE GENOMIC DNA]</scope>
    <source>
        <strain evidence="2 3">CGMCC 4.7215</strain>
    </source>
</reference>
<dbReference type="RefSeq" id="WP_267636062.1">
    <property type="nucleotide sequence ID" value="NZ_JAODIY010000001.1"/>
</dbReference>
<dbReference type="InterPro" id="IPR050744">
    <property type="entry name" value="AI-2_Isomerase_LsrG"/>
</dbReference>
<keyword evidence="2" id="KW-0560">Oxidoreductase</keyword>
<keyword evidence="2" id="KW-0503">Monooxygenase</keyword>
<accession>A0ABD5X999</accession>
<sequence length="111" mass="12623">MILVHTTIPLDASREDELLEHIDALVEHSRNEDGTVRYRALRDLTDPSLIRFVEQYEDADSAKAHTESDVYRRFVETLPDVVESEIETVQYEIDDATVAEFTAEDAVAALD</sequence>
<dbReference type="PROSITE" id="PS51725">
    <property type="entry name" value="ABM"/>
    <property type="match status" value="1"/>
</dbReference>
<dbReference type="PANTHER" id="PTHR33336">
    <property type="entry name" value="QUINOL MONOOXYGENASE YGIN-RELATED"/>
    <property type="match status" value="1"/>
</dbReference>
<dbReference type="InterPro" id="IPR007138">
    <property type="entry name" value="ABM_dom"/>
</dbReference>
<comment type="caution">
    <text evidence="2">The sequence shown here is derived from an EMBL/GenBank/DDBJ whole genome shotgun (WGS) entry which is preliminary data.</text>
</comment>
<dbReference type="PANTHER" id="PTHR33336:SF15">
    <property type="entry name" value="ABM DOMAIN-CONTAINING PROTEIN"/>
    <property type="match status" value="1"/>
</dbReference>
<organism evidence="2 3">
    <name type="scientific">Halovenus rubra</name>
    <dbReference type="NCBI Taxonomy" id="869890"/>
    <lineage>
        <taxon>Archaea</taxon>
        <taxon>Methanobacteriati</taxon>
        <taxon>Methanobacteriota</taxon>
        <taxon>Stenosarchaea group</taxon>
        <taxon>Halobacteria</taxon>
        <taxon>Halobacteriales</taxon>
        <taxon>Haloarculaceae</taxon>
        <taxon>Halovenus</taxon>
    </lineage>
</organism>
<dbReference type="InterPro" id="IPR011008">
    <property type="entry name" value="Dimeric_a/b-barrel"/>
</dbReference>